<sequence>MASMKAEKSVGTQLFGHAKKEPAAAKDGAPKASGSSKSGSKKAAPKTSLEPKKKVSPLIRLIKACKEWKISSEALTYMMPKTGHLRKGSYAKIFL</sequence>
<organism evidence="2 3">
    <name type="scientific">Rhododendron griersonianum</name>
    <dbReference type="NCBI Taxonomy" id="479676"/>
    <lineage>
        <taxon>Eukaryota</taxon>
        <taxon>Viridiplantae</taxon>
        <taxon>Streptophyta</taxon>
        <taxon>Embryophyta</taxon>
        <taxon>Tracheophyta</taxon>
        <taxon>Spermatophyta</taxon>
        <taxon>Magnoliopsida</taxon>
        <taxon>eudicotyledons</taxon>
        <taxon>Gunneridae</taxon>
        <taxon>Pentapetalae</taxon>
        <taxon>asterids</taxon>
        <taxon>Ericales</taxon>
        <taxon>Ericaceae</taxon>
        <taxon>Ericoideae</taxon>
        <taxon>Rhodoreae</taxon>
        <taxon>Rhododendron</taxon>
    </lineage>
</organism>
<evidence type="ECO:0008006" key="4">
    <source>
        <dbReference type="Google" id="ProtNLM"/>
    </source>
</evidence>
<protein>
    <recommendedName>
        <fullName evidence="4">Histone H1</fullName>
    </recommendedName>
</protein>
<evidence type="ECO:0000313" key="2">
    <source>
        <dbReference type="EMBL" id="KAG5532578.1"/>
    </source>
</evidence>
<proteinExistence type="predicted"/>
<dbReference type="PANTHER" id="PTHR35831:SF1">
    <property type="match status" value="1"/>
</dbReference>
<evidence type="ECO:0000313" key="3">
    <source>
        <dbReference type="Proteomes" id="UP000823749"/>
    </source>
</evidence>
<reference evidence="2" key="1">
    <citation type="submission" date="2020-08" db="EMBL/GenBank/DDBJ databases">
        <title>Plant Genome Project.</title>
        <authorList>
            <person name="Zhang R.-G."/>
        </authorList>
    </citation>
    <scope>NUCLEOTIDE SEQUENCE</scope>
    <source>
        <strain evidence="2">WSP0</strain>
        <tissue evidence="2">Leaf</tissue>
    </source>
</reference>
<feature type="compositionally biased region" description="Low complexity" evidence="1">
    <location>
        <begin position="25"/>
        <end position="38"/>
    </location>
</feature>
<keyword evidence="3" id="KW-1185">Reference proteome</keyword>
<feature type="region of interest" description="Disordered" evidence="1">
    <location>
        <begin position="1"/>
        <end position="53"/>
    </location>
</feature>
<dbReference type="AlphaFoldDB" id="A0AAV6IWA4"/>
<dbReference type="EMBL" id="JACTNZ010000009">
    <property type="protein sequence ID" value="KAG5532578.1"/>
    <property type="molecule type" value="Genomic_DNA"/>
</dbReference>
<gene>
    <name evidence="2" type="ORF">RHGRI_027017</name>
</gene>
<comment type="caution">
    <text evidence="2">The sequence shown here is derived from an EMBL/GenBank/DDBJ whole genome shotgun (WGS) entry which is preliminary data.</text>
</comment>
<evidence type="ECO:0000256" key="1">
    <source>
        <dbReference type="SAM" id="MobiDB-lite"/>
    </source>
</evidence>
<name>A0AAV6IWA4_9ERIC</name>
<dbReference type="PANTHER" id="PTHR35831">
    <property type="entry name" value="OS01G0642200 PROTEIN"/>
    <property type="match status" value="1"/>
</dbReference>
<accession>A0AAV6IWA4</accession>
<dbReference type="Proteomes" id="UP000823749">
    <property type="component" value="Chromosome 9"/>
</dbReference>